<proteinExistence type="predicted"/>
<evidence type="ECO:0000313" key="3">
    <source>
        <dbReference type="Proteomes" id="UP001604277"/>
    </source>
</evidence>
<feature type="compositionally biased region" description="Pro residues" evidence="1">
    <location>
        <begin position="12"/>
        <end position="25"/>
    </location>
</feature>
<feature type="compositionally biased region" description="Polar residues" evidence="1">
    <location>
        <begin position="1"/>
        <end position="11"/>
    </location>
</feature>
<accession>A0ABD1TA08</accession>
<gene>
    <name evidence="2" type="ORF">Fot_33176</name>
</gene>
<feature type="region of interest" description="Disordered" evidence="1">
    <location>
        <begin position="1"/>
        <end position="30"/>
    </location>
</feature>
<dbReference type="AlphaFoldDB" id="A0ABD1TA08"/>
<keyword evidence="3" id="KW-1185">Reference proteome</keyword>
<evidence type="ECO:0000256" key="1">
    <source>
        <dbReference type="SAM" id="MobiDB-lite"/>
    </source>
</evidence>
<name>A0ABD1TA08_9LAMI</name>
<evidence type="ECO:0000313" key="2">
    <source>
        <dbReference type="EMBL" id="KAL2509529.1"/>
    </source>
</evidence>
<dbReference type="EMBL" id="JBFOLJ010000009">
    <property type="protein sequence ID" value="KAL2509529.1"/>
    <property type="molecule type" value="Genomic_DNA"/>
</dbReference>
<comment type="caution">
    <text evidence="2">The sequence shown here is derived from an EMBL/GenBank/DDBJ whole genome shotgun (WGS) entry which is preliminary data.</text>
</comment>
<protein>
    <recommendedName>
        <fullName evidence="4">Ion transport domain-containing protein</fullName>
    </recommendedName>
</protein>
<reference evidence="3" key="1">
    <citation type="submission" date="2024-07" db="EMBL/GenBank/DDBJ databases">
        <title>Two chromosome-level genome assemblies of Korean endemic species Abeliophyllum distichum and Forsythia ovata (Oleaceae).</title>
        <authorList>
            <person name="Jang H."/>
        </authorList>
    </citation>
    <scope>NUCLEOTIDE SEQUENCE [LARGE SCALE GENOMIC DNA]</scope>
</reference>
<dbReference type="Proteomes" id="UP001604277">
    <property type="component" value="Unassembled WGS sequence"/>
</dbReference>
<organism evidence="2 3">
    <name type="scientific">Forsythia ovata</name>
    <dbReference type="NCBI Taxonomy" id="205694"/>
    <lineage>
        <taxon>Eukaryota</taxon>
        <taxon>Viridiplantae</taxon>
        <taxon>Streptophyta</taxon>
        <taxon>Embryophyta</taxon>
        <taxon>Tracheophyta</taxon>
        <taxon>Spermatophyta</taxon>
        <taxon>Magnoliopsida</taxon>
        <taxon>eudicotyledons</taxon>
        <taxon>Gunneridae</taxon>
        <taxon>Pentapetalae</taxon>
        <taxon>asterids</taxon>
        <taxon>lamiids</taxon>
        <taxon>Lamiales</taxon>
        <taxon>Oleaceae</taxon>
        <taxon>Forsythieae</taxon>
        <taxon>Forsythia</taxon>
    </lineage>
</organism>
<evidence type="ECO:0008006" key="4">
    <source>
        <dbReference type="Google" id="ProtNLM"/>
    </source>
</evidence>
<sequence length="124" mass="14784">MGFPTSFRQQNPPRPPRLRPPPTTTPTPTMSDYDLLLRKLRKDNWILVLPLSNIYDIMQSLVISWNLVDFLLSAIICRSNIELELSQRWSVYMDDLFDEFLYGMILNVYWGFWIQKLLFISRIK</sequence>